<organism evidence="1">
    <name type="scientific">Arundo donax</name>
    <name type="common">Giant reed</name>
    <name type="synonym">Donax arundinaceus</name>
    <dbReference type="NCBI Taxonomy" id="35708"/>
    <lineage>
        <taxon>Eukaryota</taxon>
        <taxon>Viridiplantae</taxon>
        <taxon>Streptophyta</taxon>
        <taxon>Embryophyta</taxon>
        <taxon>Tracheophyta</taxon>
        <taxon>Spermatophyta</taxon>
        <taxon>Magnoliopsida</taxon>
        <taxon>Liliopsida</taxon>
        <taxon>Poales</taxon>
        <taxon>Poaceae</taxon>
        <taxon>PACMAD clade</taxon>
        <taxon>Arundinoideae</taxon>
        <taxon>Arundineae</taxon>
        <taxon>Arundo</taxon>
    </lineage>
</organism>
<evidence type="ECO:0000313" key="1">
    <source>
        <dbReference type="EMBL" id="JAD68546.1"/>
    </source>
</evidence>
<name>A0A0A9BZ28_ARUDO</name>
<accession>A0A0A9BZ28</accession>
<reference evidence="1" key="1">
    <citation type="submission" date="2014-09" db="EMBL/GenBank/DDBJ databases">
        <authorList>
            <person name="Magalhaes I.L.F."/>
            <person name="Oliveira U."/>
            <person name="Santos F.R."/>
            <person name="Vidigal T.H.D.A."/>
            <person name="Brescovit A.D."/>
            <person name="Santos A.J."/>
        </authorList>
    </citation>
    <scope>NUCLEOTIDE SEQUENCE</scope>
    <source>
        <tissue evidence="1">Shoot tissue taken approximately 20 cm above the soil surface</tissue>
    </source>
</reference>
<protein>
    <submittedName>
        <fullName evidence="1">Uncharacterized protein</fullName>
    </submittedName>
</protein>
<reference evidence="1" key="2">
    <citation type="journal article" date="2015" name="Data Brief">
        <title>Shoot transcriptome of the giant reed, Arundo donax.</title>
        <authorList>
            <person name="Barrero R.A."/>
            <person name="Guerrero F.D."/>
            <person name="Moolhuijzen P."/>
            <person name="Goolsby J.A."/>
            <person name="Tidwell J."/>
            <person name="Bellgard S.E."/>
            <person name="Bellgard M.I."/>
        </authorList>
    </citation>
    <scope>NUCLEOTIDE SEQUENCE</scope>
    <source>
        <tissue evidence="1">Shoot tissue taken approximately 20 cm above the soil surface</tissue>
    </source>
</reference>
<dbReference type="EMBL" id="GBRH01229349">
    <property type="protein sequence ID" value="JAD68546.1"/>
    <property type="molecule type" value="Transcribed_RNA"/>
</dbReference>
<dbReference type="AlphaFoldDB" id="A0A0A9BZ28"/>
<sequence>MLGSLSPSYLPLVPGNHDSDGGEYMTELLYFVFSLTSLST</sequence>
<proteinExistence type="predicted"/>